<gene>
    <name evidence="1" type="ORF">SAMN05660236_2620</name>
</gene>
<dbReference type="STRING" id="688867.SAMN05660236_2620"/>
<organism evidence="1 2">
    <name type="scientific">Ohtaekwangia koreensis</name>
    <dbReference type="NCBI Taxonomy" id="688867"/>
    <lineage>
        <taxon>Bacteria</taxon>
        <taxon>Pseudomonadati</taxon>
        <taxon>Bacteroidota</taxon>
        <taxon>Cytophagia</taxon>
        <taxon>Cytophagales</taxon>
        <taxon>Fulvivirgaceae</taxon>
        <taxon>Ohtaekwangia</taxon>
    </lineage>
</organism>
<dbReference type="PROSITE" id="PS51257">
    <property type="entry name" value="PROKAR_LIPOPROTEIN"/>
    <property type="match status" value="1"/>
</dbReference>
<evidence type="ECO:0000313" key="1">
    <source>
        <dbReference type="EMBL" id="SKC71515.1"/>
    </source>
</evidence>
<evidence type="ECO:0000313" key="2">
    <source>
        <dbReference type="Proteomes" id="UP000190961"/>
    </source>
</evidence>
<protein>
    <recommendedName>
        <fullName evidence="3">Lipoprotein</fullName>
    </recommendedName>
</protein>
<accession>A0A1T5L720</accession>
<reference evidence="1 2" key="1">
    <citation type="submission" date="2017-02" db="EMBL/GenBank/DDBJ databases">
        <authorList>
            <person name="Peterson S.W."/>
        </authorList>
    </citation>
    <scope>NUCLEOTIDE SEQUENCE [LARGE SCALE GENOMIC DNA]</scope>
    <source>
        <strain evidence="1 2">DSM 25262</strain>
    </source>
</reference>
<dbReference type="RefSeq" id="WP_079687212.1">
    <property type="nucleotide sequence ID" value="NZ_FUZU01000002.1"/>
</dbReference>
<dbReference type="OrthoDB" id="977243at2"/>
<evidence type="ECO:0008006" key="3">
    <source>
        <dbReference type="Google" id="ProtNLM"/>
    </source>
</evidence>
<keyword evidence="2" id="KW-1185">Reference proteome</keyword>
<proteinExistence type="predicted"/>
<dbReference type="Proteomes" id="UP000190961">
    <property type="component" value="Unassembled WGS sequence"/>
</dbReference>
<dbReference type="EMBL" id="FUZU01000002">
    <property type="protein sequence ID" value="SKC71515.1"/>
    <property type="molecule type" value="Genomic_DNA"/>
</dbReference>
<dbReference type="AlphaFoldDB" id="A0A1T5L720"/>
<sequence length="253" mass="27115">MRKTNAWLFLSLIIGFTACNNDDDDKPNNSITSDEAAVIVSSSFSSNTSGVNFVSTESAGTSEDLLEDNANGRVAACGASKNIDLSGESPDGGSITWSYDFSYKFQLNCNDEEKPSSVSVDLSYSGDFSGPKLSTEHSGTSELDLIGLEESVENFLLEGFYKRSGSFEQKEGDKKSGSSSIEIDLADVVIDKQTHKIISGTATYTLTGTVPAKGDYTYEGTVTFQGEDTADLKVGDDNFSLNLRSGDIVKKIE</sequence>
<name>A0A1T5L720_9BACT</name>